<dbReference type="RefSeq" id="WP_381193006.1">
    <property type="nucleotide sequence ID" value="NZ_JBHSFE010000008.1"/>
</dbReference>
<feature type="transmembrane region" description="Helical" evidence="7">
    <location>
        <begin position="39"/>
        <end position="59"/>
    </location>
</feature>
<keyword evidence="5" id="KW-0406">Ion transport</keyword>
<feature type="transmembrane region" description="Helical" evidence="7">
    <location>
        <begin position="65"/>
        <end position="86"/>
    </location>
</feature>
<keyword evidence="6 7" id="KW-0472">Membrane</keyword>
<evidence type="ECO:0000256" key="5">
    <source>
        <dbReference type="ARBA" id="ARBA00023065"/>
    </source>
</evidence>
<evidence type="ECO:0000256" key="3">
    <source>
        <dbReference type="ARBA" id="ARBA00022692"/>
    </source>
</evidence>
<evidence type="ECO:0000256" key="2">
    <source>
        <dbReference type="ARBA" id="ARBA00022448"/>
    </source>
</evidence>
<name>A0ABV9G4K3_9ACTN</name>
<accession>A0ABV9G4K3</accession>
<evidence type="ECO:0000313" key="10">
    <source>
        <dbReference type="Proteomes" id="UP001595993"/>
    </source>
</evidence>
<dbReference type="InterPro" id="IPR038770">
    <property type="entry name" value="Na+/solute_symporter_sf"/>
</dbReference>
<dbReference type="Pfam" id="PF00999">
    <property type="entry name" value="Na_H_Exchanger"/>
    <property type="match status" value="1"/>
</dbReference>
<comment type="caution">
    <text evidence="9">The sequence shown here is derived from an EMBL/GenBank/DDBJ whole genome shotgun (WGS) entry which is preliminary data.</text>
</comment>
<evidence type="ECO:0000256" key="1">
    <source>
        <dbReference type="ARBA" id="ARBA00004141"/>
    </source>
</evidence>
<keyword evidence="4 7" id="KW-1133">Transmembrane helix</keyword>
<organism evidence="9 10">
    <name type="scientific">Streptomyces maoxianensis</name>
    <dbReference type="NCBI Taxonomy" id="1459942"/>
    <lineage>
        <taxon>Bacteria</taxon>
        <taxon>Bacillati</taxon>
        <taxon>Actinomycetota</taxon>
        <taxon>Actinomycetes</taxon>
        <taxon>Kitasatosporales</taxon>
        <taxon>Streptomycetaceae</taxon>
        <taxon>Streptomyces</taxon>
    </lineage>
</organism>
<evidence type="ECO:0000259" key="8">
    <source>
        <dbReference type="Pfam" id="PF00999"/>
    </source>
</evidence>
<evidence type="ECO:0000256" key="6">
    <source>
        <dbReference type="ARBA" id="ARBA00023136"/>
    </source>
</evidence>
<feature type="transmembrane region" description="Helical" evidence="7">
    <location>
        <begin position="383"/>
        <end position="402"/>
    </location>
</feature>
<keyword evidence="3 7" id="KW-0812">Transmembrane</keyword>
<feature type="transmembrane region" description="Helical" evidence="7">
    <location>
        <begin position="352"/>
        <end position="371"/>
    </location>
</feature>
<evidence type="ECO:0000256" key="7">
    <source>
        <dbReference type="SAM" id="Phobius"/>
    </source>
</evidence>
<dbReference type="InterPro" id="IPR050794">
    <property type="entry name" value="CPA2_transporter"/>
</dbReference>
<evidence type="ECO:0000256" key="4">
    <source>
        <dbReference type="ARBA" id="ARBA00022989"/>
    </source>
</evidence>
<gene>
    <name evidence="9" type="ORF">ACFO9E_08565</name>
</gene>
<keyword evidence="2" id="KW-0813">Transport</keyword>
<dbReference type="PANTHER" id="PTHR32468">
    <property type="entry name" value="CATION/H + ANTIPORTER"/>
    <property type="match status" value="1"/>
</dbReference>
<feature type="transmembrane region" description="Helical" evidence="7">
    <location>
        <begin position="320"/>
        <end position="340"/>
    </location>
</feature>
<dbReference type="PANTHER" id="PTHR32468:SF0">
    <property type="entry name" value="K(+)_H(+) ANTIPORTER 1"/>
    <property type="match status" value="1"/>
</dbReference>
<reference evidence="10" key="1">
    <citation type="journal article" date="2019" name="Int. J. Syst. Evol. Microbiol.">
        <title>The Global Catalogue of Microorganisms (GCM) 10K type strain sequencing project: providing services to taxonomists for standard genome sequencing and annotation.</title>
        <authorList>
            <consortium name="The Broad Institute Genomics Platform"/>
            <consortium name="The Broad Institute Genome Sequencing Center for Infectious Disease"/>
            <person name="Wu L."/>
            <person name="Ma J."/>
        </authorList>
    </citation>
    <scope>NUCLEOTIDE SEQUENCE [LARGE SCALE GENOMIC DNA]</scope>
    <source>
        <strain evidence="10">CGMCC 4.7139</strain>
    </source>
</reference>
<dbReference type="Proteomes" id="UP001595993">
    <property type="component" value="Unassembled WGS sequence"/>
</dbReference>
<feature type="domain" description="Cation/H+ exchanger transmembrane" evidence="8">
    <location>
        <begin position="22"/>
        <end position="406"/>
    </location>
</feature>
<protein>
    <submittedName>
        <fullName evidence="9">Cation:proton antiporter</fullName>
    </submittedName>
</protein>
<sequence>MTPSQTLYLLLDLALILGLARVLGAAARALGQPAVIGEIIAGVLLGPTLLGAHLAGTLFPAEVRPLLSALAGVGLALFMFAVGLEIDLGVLRGGGRVTLWATAFSTLLPLALGAALAWLLADSHRRGPLPAFVLFFAVAMAATAFPVLARIIADRGLTHTRIGTTALTCAAITDLLVWILLAVAAAVATGKHLDWRLVLLVPYVALMITVVRPLLRKASELSRRKKAQGTESGGSGESMNVLVLVLVGLLLSSACTEWLGLHYIFGAFLFGTVIPRDGDRTLRDGALQRMEPLSRLLLLPVYFVMAGLKVDLSQLDLADLGTLTAILVVAMAGKLLGAYLGARLGGFGSRPAAALGALLNTRGLTELVVLGVGLELGLLDGTLYSLMVVMAVTTTALAGPLLNRILPAAGKSGTMAGQSAPAGSCAGDGSAREAVPVAVK</sequence>
<feature type="transmembrane region" description="Helical" evidence="7">
    <location>
        <begin position="165"/>
        <end position="189"/>
    </location>
</feature>
<proteinExistence type="predicted"/>
<dbReference type="InterPro" id="IPR006153">
    <property type="entry name" value="Cation/H_exchanger_TM"/>
</dbReference>
<comment type="subcellular location">
    <subcellularLocation>
        <location evidence="1">Membrane</location>
        <topology evidence="1">Multi-pass membrane protein</topology>
    </subcellularLocation>
</comment>
<dbReference type="EMBL" id="JBHSFE010000008">
    <property type="protein sequence ID" value="MFC4607867.1"/>
    <property type="molecule type" value="Genomic_DNA"/>
</dbReference>
<dbReference type="Gene3D" id="1.20.1530.20">
    <property type="match status" value="1"/>
</dbReference>
<feature type="transmembrane region" description="Helical" evidence="7">
    <location>
        <begin position="132"/>
        <end position="153"/>
    </location>
</feature>
<feature type="transmembrane region" description="Helical" evidence="7">
    <location>
        <begin position="195"/>
        <end position="215"/>
    </location>
</feature>
<feature type="transmembrane region" description="Helical" evidence="7">
    <location>
        <begin position="6"/>
        <end position="27"/>
    </location>
</feature>
<evidence type="ECO:0000313" key="9">
    <source>
        <dbReference type="EMBL" id="MFC4607867.1"/>
    </source>
</evidence>
<keyword evidence="10" id="KW-1185">Reference proteome</keyword>
<feature type="transmembrane region" description="Helical" evidence="7">
    <location>
        <begin position="98"/>
        <end position="120"/>
    </location>
</feature>